<dbReference type="InterPro" id="IPR027417">
    <property type="entry name" value="P-loop_NTPase"/>
</dbReference>
<dbReference type="SMART" id="SM00320">
    <property type="entry name" value="WD40"/>
    <property type="match status" value="6"/>
</dbReference>
<organism evidence="3 4">
    <name type="scientific">Streptomyces ruber</name>
    <dbReference type="NCBI Taxonomy" id="83378"/>
    <lineage>
        <taxon>Bacteria</taxon>
        <taxon>Bacillati</taxon>
        <taxon>Actinomycetota</taxon>
        <taxon>Actinomycetes</taxon>
        <taxon>Kitasatosporales</taxon>
        <taxon>Streptomycetaceae</taxon>
        <taxon>Streptomyces</taxon>
    </lineage>
</organism>
<dbReference type="InterPro" id="IPR010982">
    <property type="entry name" value="Lambda_DNA-bd_dom_sf"/>
</dbReference>
<dbReference type="InterPro" id="IPR001387">
    <property type="entry name" value="Cro/C1-type_HTH"/>
</dbReference>
<feature type="repeat" description="WD" evidence="1">
    <location>
        <begin position="811"/>
        <end position="842"/>
    </location>
</feature>
<dbReference type="Pfam" id="PF13560">
    <property type="entry name" value="HTH_31"/>
    <property type="match status" value="1"/>
</dbReference>
<keyword evidence="1" id="KW-0853">WD repeat</keyword>
<feature type="repeat" description="WD" evidence="1">
    <location>
        <begin position="649"/>
        <end position="682"/>
    </location>
</feature>
<evidence type="ECO:0000256" key="1">
    <source>
        <dbReference type="PROSITE-ProRule" id="PRU00221"/>
    </source>
</evidence>
<dbReference type="SUPFAM" id="SSF52540">
    <property type="entry name" value="P-loop containing nucleoside triphosphate hydrolases"/>
    <property type="match status" value="1"/>
</dbReference>
<feature type="repeat" description="WD" evidence="1">
    <location>
        <begin position="722"/>
        <end position="762"/>
    </location>
</feature>
<dbReference type="SUPFAM" id="SSF50978">
    <property type="entry name" value="WD40 repeat-like"/>
    <property type="match status" value="1"/>
</dbReference>
<keyword evidence="4" id="KW-1185">Reference proteome</keyword>
<dbReference type="PROSITE" id="PS50082">
    <property type="entry name" value="WD_REPEATS_2"/>
    <property type="match status" value="5"/>
</dbReference>
<evidence type="ECO:0000259" key="2">
    <source>
        <dbReference type="SMART" id="SM00530"/>
    </source>
</evidence>
<feature type="domain" description="HTH cro/C1-type" evidence="2">
    <location>
        <begin position="21"/>
        <end position="77"/>
    </location>
</feature>
<name>A0A918BP84_9ACTN</name>
<dbReference type="Pfam" id="PF20703">
    <property type="entry name" value="nSTAND1"/>
    <property type="match status" value="1"/>
</dbReference>
<dbReference type="GO" id="GO:0003677">
    <property type="term" value="F:DNA binding"/>
    <property type="evidence" value="ECO:0007669"/>
    <property type="project" value="InterPro"/>
</dbReference>
<dbReference type="InterPro" id="IPR036322">
    <property type="entry name" value="WD40_repeat_dom_sf"/>
</dbReference>
<dbReference type="InterPro" id="IPR015943">
    <property type="entry name" value="WD40/YVTN_repeat-like_dom_sf"/>
</dbReference>
<dbReference type="PANTHER" id="PTHR19879">
    <property type="entry name" value="TRANSCRIPTION INITIATION FACTOR TFIID"/>
    <property type="match status" value="1"/>
</dbReference>
<protein>
    <recommendedName>
        <fullName evidence="2">HTH cro/C1-type domain-containing protein</fullName>
    </recommendedName>
</protein>
<accession>A0A918BP84</accession>
<dbReference type="SUPFAM" id="SSF47413">
    <property type="entry name" value="lambda repressor-like DNA-binding domains"/>
    <property type="match status" value="1"/>
</dbReference>
<dbReference type="RefSeq" id="WP_189219901.1">
    <property type="nucleotide sequence ID" value="NZ_BMQK01000018.1"/>
</dbReference>
<dbReference type="Proteomes" id="UP000620156">
    <property type="component" value="Unassembled WGS sequence"/>
</dbReference>
<dbReference type="PANTHER" id="PTHR19879:SF9">
    <property type="entry name" value="TRANSCRIPTION INITIATION FACTOR TFIID SUBUNIT 5"/>
    <property type="match status" value="1"/>
</dbReference>
<comment type="caution">
    <text evidence="3">The sequence shown here is derived from an EMBL/GenBank/DDBJ whole genome shotgun (WGS) entry which is preliminary data.</text>
</comment>
<dbReference type="InterPro" id="IPR001680">
    <property type="entry name" value="WD40_rpt"/>
</dbReference>
<dbReference type="Gene3D" id="2.130.10.10">
    <property type="entry name" value="YVTN repeat-like/Quinoprotein amine dehydrogenase"/>
    <property type="match status" value="3"/>
</dbReference>
<reference evidence="3" key="1">
    <citation type="journal article" date="2014" name="Int. J. Syst. Evol. Microbiol.">
        <title>Complete genome sequence of Corynebacterium casei LMG S-19264T (=DSM 44701T), isolated from a smear-ripened cheese.</title>
        <authorList>
            <consortium name="US DOE Joint Genome Institute (JGI-PGF)"/>
            <person name="Walter F."/>
            <person name="Albersmeier A."/>
            <person name="Kalinowski J."/>
            <person name="Ruckert C."/>
        </authorList>
    </citation>
    <scope>NUCLEOTIDE SEQUENCE</scope>
    <source>
        <strain evidence="3">JCM 3131</strain>
    </source>
</reference>
<dbReference type="InterPro" id="IPR049052">
    <property type="entry name" value="nSTAND1"/>
</dbReference>
<proteinExistence type="predicted"/>
<feature type="repeat" description="WD" evidence="1">
    <location>
        <begin position="762"/>
        <end position="802"/>
    </location>
</feature>
<evidence type="ECO:0000313" key="3">
    <source>
        <dbReference type="EMBL" id="GGQ81055.1"/>
    </source>
</evidence>
<reference evidence="3" key="2">
    <citation type="submission" date="2020-09" db="EMBL/GenBank/DDBJ databases">
        <authorList>
            <person name="Sun Q."/>
            <person name="Ohkuma M."/>
        </authorList>
    </citation>
    <scope>NUCLEOTIDE SEQUENCE</scope>
    <source>
        <strain evidence="3">JCM 3131</strain>
    </source>
</reference>
<feature type="repeat" description="WD" evidence="1">
    <location>
        <begin position="611"/>
        <end position="642"/>
    </location>
</feature>
<gene>
    <name evidence="3" type="ORF">GCM10010145_58480</name>
</gene>
<sequence>MARQEKPLDPDAGPVQEFAHALRVVRRQAGQPTYRVMAQRAGYSPSTLSEAAAGERLPSLAVTLAYVTACGADPGEWEERWRVTAAVVAARLAPEDAAGAPYRGLARYEPADAALFFGRDELVGDLLHTVGREPFTALAGPSGSGKSSLLRAGLLPALQHGNATRLRLAALRILAPGPHPARTHATALVAKDDTTGDTVVVVDQFEELFTLCTDPAERTEFLGRLLAAREPGSRLRVVIAVRADFLGRCAEHAPLATALRGTLLLVGPMSRDELRQAIVGPAQAAGLIVERSLTARLLAETDGRPGGLPLMSHALLETWRRRQGRRLTEAAYEAAGGLHGAIARTAEDCYTGLTPAQAVQARSLLLRLITPGDGTPDTRRPAPRTELDFGDRSDTAAVLEHLTRARLITCDDTTVDLAHEALITAWPRLSAWLDTERDRLRIHRHLTEAATAWHDLEHDPGALYRGTRLDAAEEAFPATARPDDLTPLENTFLTASTAARDRERRAARAAARRLRRFAVTVSLLLAVALTAGAIAWKQQRETVAAQRTNLSWRLAAQSKELMRNNPDLASLLALHAYQAYATDEAVDSLRVAAALPHKRLLTEDRYAGFRVALSPDGHTMATDVSKGPVRLWDVTTRKALTALPGTGDVWSVTFGPDGTLATADQKGPVRLWDVTTRKKLTTLPDTDDVWSVTFGPDGTLATIDLKGPVRLWDVTTRKKLTTLPDTDDVWSVTFGPDGTLATIDQEGPVRLWDVTTRKKLTTLPDTDDVYSMTFAPDGTLATADQEGSVHLWNVRARRELASLPDDDTVEVASSPDGRTLAAGNDDGQIRLYDTGTRRLRATLTGTGSITSMVFGPAGPAGKILVAGSMDDVQVWDTDVPTEPHEAVRTICRAVHRELTREERSSYLPGQPAHHPCPGR</sequence>
<dbReference type="CDD" id="cd00093">
    <property type="entry name" value="HTH_XRE"/>
    <property type="match status" value="1"/>
</dbReference>
<dbReference type="AlphaFoldDB" id="A0A918BP84"/>
<dbReference type="CDD" id="cd00200">
    <property type="entry name" value="WD40"/>
    <property type="match status" value="1"/>
</dbReference>
<evidence type="ECO:0000313" key="4">
    <source>
        <dbReference type="Proteomes" id="UP000620156"/>
    </source>
</evidence>
<dbReference type="SMART" id="SM00530">
    <property type="entry name" value="HTH_XRE"/>
    <property type="match status" value="1"/>
</dbReference>
<dbReference type="EMBL" id="BMQK01000018">
    <property type="protein sequence ID" value="GGQ81055.1"/>
    <property type="molecule type" value="Genomic_DNA"/>
</dbReference>
<dbReference type="Pfam" id="PF00400">
    <property type="entry name" value="WD40"/>
    <property type="match status" value="2"/>
</dbReference>